<keyword evidence="2" id="KW-1185">Reference proteome</keyword>
<evidence type="ECO:0000313" key="1">
    <source>
        <dbReference type="EMBL" id="MDZ5087116.1"/>
    </source>
</evidence>
<dbReference type="EMBL" id="JAOXLN010000017">
    <property type="protein sequence ID" value="MDZ5087116.1"/>
    <property type="molecule type" value="Genomic_DNA"/>
</dbReference>
<dbReference type="Proteomes" id="UP001289645">
    <property type="component" value="Unassembled WGS sequence"/>
</dbReference>
<accession>A0ACC6MJH9</accession>
<sequence length="174" mass="18438">MQLLFVCTGNICRSPTAERLARAYGVRSSVENVFVASAGTRAVVGHPIHPDAVQVLERLGGVTTGFSARQLTARIAAGADLIITMTRAHRDSVLELAPSKLHRTFMLGELAQLASRFDAETVGDLPSVRSQLQATDALDVPDPIGLGPHAFEVAGALISDLIPPVMDLCARSLD</sequence>
<comment type="caution">
    <text evidence="1">The sequence shown here is derived from an EMBL/GenBank/DDBJ whole genome shotgun (WGS) entry which is preliminary data.</text>
</comment>
<proteinExistence type="predicted"/>
<protein>
    <submittedName>
        <fullName evidence="1">Low molecular weight phosphatase family protein</fullName>
    </submittedName>
</protein>
<organism evidence="1 2">
    <name type="scientific">Mycolicibacterium parafortuitum</name>
    <name type="common">Mycobacterium parafortuitum</name>
    <dbReference type="NCBI Taxonomy" id="39692"/>
    <lineage>
        <taxon>Bacteria</taxon>
        <taxon>Bacillati</taxon>
        <taxon>Actinomycetota</taxon>
        <taxon>Actinomycetes</taxon>
        <taxon>Mycobacteriales</taxon>
        <taxon>Mycobacteriaceae</taxon>
        <taxon>Mycolicibacterium</taxon>
    </lineage>
</organism>
<gene>
    <name evidence="1" type="ORF">OHX15_17140</name>
</gene>
<name>A0ACC6MJH9_MYCPF</name>
<reference evidence="1 2" key="1">
    <citation type="journal article" date="2021" name="Chemosphere">
        <title>Bioballs carrying a syntrophic Rhodococcus and Mycolicibacterium consortium for simultaneous sorption and biodegradation of fuel oil in contaminated freshwater.</title>
        <authorList>
            <person name="Naloka K."/>
            <person name="Polrit D."/>
            <person name="Muangchinda C."/>
            <person name="Thoetkiattikul H."/>
            <person name="Pinyakong O."/>
        </authorList>
    </citation>
    <scope>NUCLEOTIDE SEQUENCE [LARGE SCALE GENOMIC DNA]</scope>
    <source>
        <strain evidence="1 2">J101</strain>
    </source>
</reference>
<evidence type="ECO:0000313" key="2">
    <source>
        <dbReference type="Proteomes" id="UP001289645"/>
    </source>
</evidence>